<comment type="caution">
    <text evidence="2">The sequence shown here is derived from an EMBL/GenBank/DDBJ whole genome shotgun (WGS) entry which is preliminary data.</text>
</comment>
<reference evidence="2 3" key="1">
    <citation type="submission" date="2024-09" db="EMBL/GenBank/DDBJ databases">
        <authorList>
            <person name="Sun Q."/>
            <person name="Mori K."/>
        </authorList>
    </citation>
    <scope>NUCLEOTIDE SEQUENCE [LARGE SCALE GENOMIC DNA]</scope>
    <source>
        <strain evidence="2 3">JCM 1342</strain>
    </source>
</reference>
<protein>
    <submittedName>
        <fullName evidence="2">Uncharacterized protein</fullName>
    </submittedName>
</protein>
<proteinExistence type="predicted"/>
<keyword evidence="1" id="KW-0472">Membrane</keyword>
<keyword evidence="1" id="KW-1133">Transmembrane helix</keyword>
<dbReference type="Proteomes" id="UP001589611">
    <property type="component" value="Unassembled WGS sequence"/>
</dbReference>
<keyword evidence="1" id="KW-0812">Transmembrane</keyword>
<accession>A0ABV5SY11</accession>
<organism evidence="2 3">
    <name type="scientific">Microbacterium terregens</name>
    <dbReference type="NCBI Taxonomy" id="69363"/>
    <lineage>
        <taxon>Bacteria</taxon>
        <taxon>Bacillati</taxon>
        <taxon>Actinomycetota</taxon>
        <taxon>Actinomycetes</taxon>
        <taxon>Micrococcales</taxon>
        <taxon>Microbacteriaceae</taxon>
        <taxon>Microbacterium</taxon>
    </lineage>
</organism>
<gene>
    <name evidence="2" type="ORF">ACFFPJ_05535</name>
</gene>
<dbReference type="EMBL" id="JBHMBE010000002">
    <property type="protein sequence ID" value="MFB9645252.1"/>
    <property type="molecule type" value="Genomic_DNA"/>
</dbReference>
<feature type="transmembrane region" description="Helical" evidence="1">
    <location>
        <begin position="6"/>
        <end position="31"/>
    </location>
</feature>
<evidence type="ECO:0000313" key="2">
    <source>
        <dbReference type="EMBL" id="MFB9645252.1"/>
    </source>
</evidence>
<keyword evidence="3" id="KW-1185">Reference proteome</keyword>
<evidence type="ECO:0000313" key="3">
    <source>
        <dbReference type="Proteomes" id="UP001589611"/>
    </source>
</evidence>
<dbReference type="RefSeq" id="WP_344714223.1">
    <property type="nucleotide sequence ID" value="NZ_BAAAWH010000001.1"/>
</dbReference>
<evidence type="ECO:0000256" key="1">
    <source>
        <dbReference type="SAM" id="Phobius"/>
    </source>
</evidence>
<name>A0ABV5SY11_9MICO</name>
<sequence>MLDTQLTTTILVGTVAAIAGLGFIGTVLAFWSLGRANYRKD</sequence>